<organism evidence="2 3">
    <name type="scientific">Chionoecetes opilio</name>
    <name type="common">Atlantic snow crab</name>
    <name type="synonym">Cancer opilio</name>
    <dbReference type="NCBI Taxonomy" id="41210"/>
    <lineage>
        <taxon>Eukaryota</taxon>
        <taxon>Metazoa</taxon>
        <taxon>Ecdysozoa</taxon>
        <taxon>Arthropoda</taxon>
        <taxon>Crustacea</taxon>
        <taxon>Multicrustacea</taxon>
        <taxon>Malacostraca</taxon>
        <taxon>Eumalacostraca</taxon>
        <taxon>Eucarida</taxon>
        <taxon>Decapoda</taxon>
        <taxon>Pleocyemata</taxon>
        <taxon>Brachyura</taxon>
        <taxon>Eubrachyura</taxon>
        <taxon>Majoidea</taxon>
        <taxon>Majidae</taxon>
        <taxon>Chionoecetes</taxon>
    </lineage>
</organism>
<dbReference type="Proteomes" id="UP000770661">
    <property type="component" value="Unassembled WGS sequence"/>
</dbReference>
<evidence type="ECO:0000313" key="2">
    <source>
        <dbReference type="EMBL" id="KAG0722675.1"/>
    </source>
</evidence>
<feature type="region of interest" description="Disordered" evidence="1">
    <location>
        <begin position="1"/>
        <end position="26"/>
    </location>
</feature>
<name>A0A8J4YJL6_CHIOP</name>
<evidence type="ECO:0000256" key="1">
    <source>
        <dbReference type="SAM" id="MobiDB-lite"/>
    </source>
</evidence>
<proteinExistence type="predicted"/>
<accession>A0A8J4YJL6</accession>
<gene>
    <name evidence="2" type="ORF">GWK47_044071</name>
</gene>
<sequence length="184" mass="19252">MRKYRFAAGSLHSRRPPGHLESLKTYGGGEGGDDRLAVAMVFNMCLKGVQVLGAASHRGVDGQMGLSKTAGSIVFWLLSLPRFVGPLPVCGLSPLTAGRGCCGAPDQPASRQTGHSASVGLAQLVPGNTLLTIVPYVTCGPEPASGSVRKKSVQSGMQEKLGRAPRPETPGDARARNFWRSAVD</sequence>
<dbReference type="EMBL" id="JACEEZ010009206">
    <property type="protein sequence ID" value="KAG0722675.1"/>
    <property type="molecule type" value="Genomic_DNA"/>
</dbReference>
<evidence type="ECO:0000313" key="3">
    <source>
        <dbReference type="Proteomes" id="UP000770661"/>
    </source>
</evidence>
<comment type="caution">
    <text evidence="2">The sequence shown here is derived from an EMBL/GenBank/DDBJ whole genome shotgun (WGS) entry which is preliminary data.</text>
</comment>
<keyword evidence="3" id="KW-1185">Reference proteome</keyword>
<reference evidence="2" key="1">
    <citation type="submission" date="2020-07" db="EMBL/GenBank/DDBJ databases">
        <title>The High-quality genome of the commercially important snow crab, Chionoecetes opilio.</title>
        <authorList>
            <person name="Jeong J.-H."/>
            <person name="Ryu S."/>
        </authorList>
    </citation>
    <scope>NUCLEOTIDE SEQUENCE</scope>
    <source>
        <strain evidence="2">MADBK_172401_WGS</strain>
        <tissue evidence="2">Digestive gland</tissue>
    </source>
</reference>
<feature type="region of interest" description="Disordered" evidence="1">
    <location>
        <begin position="143"/>
        <end position="184"/>
    </location>
</feature>
<protein>
    <submittedName>
        <fullName evidence="2">Uncharacterized protein</fullName>
    </submittedName>
</protein>
<feature type="compositionally biased region" description="Basic and acidic residues" evidence="1">
    <location>
        <begin position="160"/>
        <end position="175"/>
    </location>
</feature>
<dbReference type="AlphaFoldDB" id="A0A8J4YJL6"/>